<evidence type="ECO:0000313" key="8">
    <source>
        <dbReference type="EMBL" id="AAF59989.1"/>
    </source>
</evidence>
<keyword evidence="6" id="KW-0945">Host-virus interaction</keyword>
<comment type="subcellular location">
    <subcellularLocation>
        <location evidence="1">Secreted</location>
    </subcellularLocation>
</comment>
<dbReference type="InterPro" id="IPR009079">
    <property type="entry name" value="4_helix_cytokine-like_core"/>
</dbReference>
<keyword evidence="5" id="KW-1015">Disulfide bond</keyword>
<dbReference type="GO" id="GO:0005576">
    <property type="term" value="C:extracellular region"/>
    <property type="evidence" value="ECO:0007669"/>
    <property type="project" value="UniProtKB-SubCell"/>
</dbReference>
<evidence type="ECO:0000256" key="4">
    <source>
        <dbReference type="ARBA" id="ARBA00023030"/>
    </source>
</evidence>
<organism evidence="7">
    <name type="scientific">Rhesus monkey rhadinovirus H26-95</name>
    <dbReference type="NCBI Taxonomy" id="69256"/>
    <lineage>
        <taxon>Viruses</taxon>
        <taxon>Duplodnaviria</taxon>
        <taxon>Heunggongvirae</taxon>
        <taxon>Peploviricota</taxon>
        <taxon>Herviviricetes</taxon>
        <taxon>Herpesvirales</taxon>
        <taxon>Orthoherpesviridae</taxon>
        <taxon>Gammaherpesvirinae</taxon>
        <taxon>Rhadinovirus</taxon>
        <taxon>Rhadinovirus macacinegamma5</taxon>
        <taxon>Macacine gammaherpesvirus 5</taxon>
    </lineage>
</organism>
<evidence type="ECO:0000256" key="1">
    <source>
        <dbReference type="ARBA" id="ARBA00004613"/>
    </source>
</evidence>
<dbReference type="GO" id="GO:0008083">
    <property type="term" value="F:growth factor activity"/>
    <property type="evidence" value="ECO:0007669"/>
    <property type="project" value="UniProtKB-KW"/>
</dbReference>
<accession>Q77NK5</accession>
<accession>O39237</accession>
<sequence length="207" mass="23226">MFPVWFVLFYLSCWAASPTLAPPPTAAGINVLPQWAGNRASLDRTRGRLSEVGLNIQRWFVYLCHHSTLCRVREYPRIMSFVHFPILMSNVECQRREFRGAECMNAMVRGLRAYESYLTRLRMLLDDAPGDADAAAIGSAVTVVLSALDSLIEELPVNNKIGGAESNEKTVRALGGQSPRDVVLSAFRILEYLQMFLRDGRRAIAMM</sequence>
<evidence type="ECO:0000256" key="3">
    <source>
        <dbReference type="ARBA" id="ARBA00022938"/>
    </source>
</evidence>
<dbReference type="Proteomes" id="UP000162467">
    <property type="component" value="Genome"/>
</dbReference>
<evidence type="ECO:0000256" key="5">
    <source>
        <dbReference type="ARBA" id="ARBA00023157"/>
    </source>
</evidence>
<reference evidence="8 9" key="2">
    <citation type="journal article" date="2000" name="J. Virol.">
        <title>The primary sequence of rhesus monkey rhadinovirus isolate 26-95: sequence similarities to Kaposi's sarcoma-associated herpesvirus and rhesus monkey rhadinovirus isolate 17577.</title>
        <authorList>
            <person name="Alexander L."/>
            <person name="Denekamp L."/>
            <person name="Knapp A."/>
            <person name="Auerbach M.R."/>
            <person name="Damania B."/>
            <person name="Desrosiers R.C."/>
        </authorList>
    </citation>
    <scope>NUCLEOTIDE SEQUENCE [LARGE SCALE GENOMIC DNA]</scope>
    <source>
        <strain evidence="8">Macaca mulatta rhadinovirus isolate 26-95</strain>
    </source>
</reference>
<protein>
    <submittedName>
        <fullName evidence="7">Interleukin-6 homolog</fullName>
    </submittedName>
    <submittedName>
        <fullName evidence="8">VIL-6</fullName>
    </submittedName>
</protein>
<dbReference type="InterPro" id="IPR030473">
    <property type="entry name" value="IL6/GCSF/MGF_CS"/>
</dbReference>
<evidence type="ECO:0000256" key="2">
    <source>
        <dbReference type="ARBA" id="ARBA00022525"/>
    </source>
</evidence>
<evidence type="ECO:0000313" key="9">
    <source>
        <dbReference type="Proteomes" id="UP000162467"/>
    </source>
</evidence>
<gene>
    <name evidence="8" type="primary">ORFR2</name>
</gene>
<name>O39237_9GAMA</name>
<dbReference type="PROSITE" id="PS00254">
    <property type="entry name" value="INTERLEUKIN_6"/>
    <property type="match status" value="1"/>
</dbReference>
<keyword evidence="4" id="KW-0339">Growth factor</keyword>
<dbReference type="EMBL" id="AF210726">
    <property type="protein sequence ID" value="AAF59989.1"/>
    <property type="molecule type" value="Genomic_DNA"/>
</dbReference>
<evidence type="ECO:0000313" key="7">
    <source>
        <dbReference type="EMBL" id="AAC58690.1"/>
    </source>
</evidence>
<dbReference type="EMBL" id="AF029302">
    <property type="protein sequence ID" value="AAC58690.1"/>
    <property type="molecule type" value="Genomic_DNA"/>
</dbReference>
<dbReference type="Gene3D" id="1.20.1250.10">
    <property type="match status" value="1"/>
</dbReference>
<dbReference type="SUPFAM" id="SSF47266">
    <property type="entry name" value="4-helical cytokines"/>
    <property type="match status" value="1"/>
</dbReference>
<reference evidence="7" key="1">
    <citation type="journal article" date="1997" name="J. Virol.">
        <title>A herpesvirus of rhesus monkeys related to the human Kaposi's sarcoma-associated herpesvirus.</title>
        <authorList>
            <person name="Desrosiers R.C."/>
            <person name="Sasseville V.G."/>
            <person name="Czajak S.C."/>
            <person name="Zhang X."/>
            <person name="Mansfield K.G."/>
            <person name="Kaur A."/>
            <person name="Johnson R.P."/>
            <person name="Lackner A.A."/>
            <person name="Jung J.U."/>
        </authorList>
    </citation>
    <scope>NUCLEOTIDE SEQUENCE</scope>
</reference>
<keyword evidence="6" id="KW-0899">Viral immunoevasion</keyword>
<keyword evidence="3" id="KW-1125">Evasion of host immunity by viral interleukin-like protein</keyword>
<evidence type="ECO:0000256" key="6">
    <source>
        <dbReference type="ARBA" id="ARBA00023280"/>
    </source>
</evidence>
<proteinExistence type="predicted"/>
<keyword evidence="2" id="KW-0964">Secreted</keyword>